<dbReference type="AlphaFoldDB" id="A0AAQ3HE44"/>
<proteinExistence type="predicted"/>
<name>A0AAQ3HE44_9SPIR</name>
<sequence>MTSIKILEDETLNDTNIEKFEIPYNLIKHNKITLMSHVKKSHVINKTNISYKNKENSKEMLSKKTVSHWQSKEFVETNFRNYIKQIKEHSALISDSFISLSKVRLQY</sequence>
<geneLocation type="plasmid" evidence="1 2">
    <name>pYekat-76-lp64</name>
</geneLocation>
<gene>
    <name evidence="1" type="ORF">EZU67_007445</name>
</gene>
<organism evidence="1 2">
    <name type="scientific">Borrelia miyamotoi</name>
    <dbReference type="NCBI Taxonomy" id="47466"/>
    <lineage>
        <taxon>Bacteria</taxon>
        <taxon>Pseudomonadati</taxon>
        <taxon>Spirochaetota</taxon>
        <taxon>Spirochaetia</taxon>
        <taxon>Spirochaetales</taxon>
        <taxon>Borreliaceae</taxon>
        <taxon>Borrelia</taxon>
    </lineage>
</organism>
<evidence type="ECO:0000313" key="2">
    <source>
        <dbReference type="Proteomes" id="UP000291995"/>
    </source>
</evidence>
<dbReference type="RefSeq" id="WP_275472556.1">
    <property type="nucleotide sequence ID" value="NZ_CP117140.1"/>
</dbReference>
<protein>
    <submittedName>
        <fullName evidence="1">Uncharacterized protein</fullName>
    </submittedName>
</protein>
<accession>A0AAQ3HE44</accession>
<dbReference type="Proteomes" id="UP000291995">
    <property type="component" value="Plasmid pYekat-76-lp64"/>
</dbReference>
<dbReference type="EMBL" id="CP117140">
    <property type="protein sequence ID" value="WEG86189.1"/>
    <property type="molecule type" value="Genomic_DNA"/>
</dbReference>
<keyword evidence="1" id="KW-0614">Plasmid</keyword>
<evidence type="ECO:0000313" key="1">
    <source>
        <dbReference type="EMBL" id="WEG86189.1"/>
    </source>
</evidence>
<reference evidence="1" key="1">
    <citation type="submission" date="2022-12" db="EMBL/GenBank/DDBJ databases">
        <title>B. miyamotoi WGS.</title>
        <authorList>
            <person name="Kuleshov K.V."/>
            <person name="Hoornstra D."/>
            <person name="Hovius J.W."/>
            <person name="Platonov A.E."/>
            <person name="Telford S.R. III."/>
        </authorList>
    </citation>
    <scope>NUCLEOTIDE SEQUENCE</scope>
    <source>
        <strain evidence="1">Yekat-76</strain>
        <plasmid evidence="1">pYekat-76-lp64</plasmid>
    </source>
</reference>